<dbReference type="PANTHER" id="PTHR43319:SF3">
    <property type="entry name" value="BETA-LACTAMASE-RELATED DOMAIN-CONTAINING PROTEIN"/>
    <property type="match status" value="1"/>
</dbReference>
<reference evidence="2 3" key="1">
    <citation type="submission" date="2021-03" db="EMBL/GenBank/DDBJ databases">
        <title>Complete genome of Parasphingorhabdus_sp.JHSY0214.</title>
        <authorList>
            <person name="Yoo J.H."/>
            <person name="Bae J.W."/>
        </authorList>
    </citation>
    <scope>NUCLEOTIDE SEQUENCE [LARGE SCALE GENOMIC DNA]</scope>
    <source>
        <strain evidence="2 3">JHSY0214</strain>
    </source>
</reference>
<keyword evidence="3" id="KW-1185">Reference proteome</keyword>
<evidence type="ECO:0000313" key="2">
    <source>
        <dbReference type="EMBL" id="QTD56381.1"/>
    </source>
</evidence>
<dbReference type="Gene3D" id="3.40.710.10">
    <property type="entry name" value="DD-peptidase/beta-lactamase superfamily"/>
    <property type="match status" value="1"/>
</dbReference>
<evidence type="ECO:0000313" key="3">
    <source>
        <dbReference type="Proteomes" id="UP000663923"/>
    </source>
</evidence>
<feature type="domain" description="Beta-lactamase-related" evidence="1">
    <location>
        <begin position="21"/>
        <end position="356"/>
    </location>
</feature>
<name>A0ABX7T5H2_9SPHN</name>
<dbReference type="Proteomes" id="UP000663923">
    <property type="component" value="Chromosome"/>
</dbReference>
<dbReference type="InterPro" id="IPR052907">
    <property type="entry name" value="Beta-lactamase/esterase"/>
</dbReference>
<gene>
    <name evidence="2" type="ORF">J4G78_01905</name>
</gene>
<dbReference type="RefSeq" id="WP_207988203.1">
    <property type="nucleotide sequence ID" value="NZ_CP071794.1"/>
</dbReference>
<evidence type="ECO:0000259" key="1">
    <source>
        <dbReference type="Pfam" id="PF00144"/>
    </source>
</evidence>
<dbReference type="SUPFAM" id="SSF56601">
    <property type="entry name" value="beta-lactamase/transpeptidase-like"/>
    <property type="match status" value="1"/>
</dbReference>
<dbReference type="Pfam" id="PF00144">
    <property type="entry name" value="Beta-lactamase"/>
    <property type="match status" value="1"/>
</dbReference>
<sequence length="377" mass="41436">MTDRIQGVCDPRFEAVRDAFKANFSDHNDIGASVAITYQGEFVVDLWGGHLDAERTTAWQEDTIVNVWSSTKTMAAMSLLLLADRGEVDLHAPAAKYWPEFSQNGKENVEVRHFLSHTAGLSGMDEPVEGDALYDWDWMTNSLARQKPWWKPGTQSGYHAITQGHLIGEVVRRVTGQSIGNFFRQEIAEPMDADFHIGTPANLDSRIGNLIPPEAAIEIEDNQSIASRTFANPKVDATEPRRHKWREAEIPAANGHGNARSIVRAQTAMANGGGAFGKTLMSDAGAKRIFEQQSAGLDLVLNVPMVFGMGYGLNNELMPISPNKNTCFWGGYGGSTVVVDQDQRLCFSYVMNRMESGLLGDPRGLGLVQAMYASLLE</sequence>
<protein>
    <submittedName>
        <fullName evidence="2">Beta-lactamase family protein</fullName>
    </submittedName>
</protein>
<organism evidence="2 3">
    <name type="scientific">Parasphingorhabdus cellanae</name>
    <dbReference type="NCBI Taxonomy" id="2806553"/>
    <lineage>
        <taxon>Bacteria</taxon>
        <taxon>Pseudomonadati</taxon>
        <taxon>Pseudomonadota</taxon>
        <taxon>Alphaproteobacteria</taxon>
        <taxon>Sphingomonadales</taxon>
        <taxon>Sphingomonadaceae</taxon>
        <taxon>Parasphingorhabdus</taxon>
    </lineage>
</organism>
<dbReference type="InterPro" id="IPR001466">
    <property type="entry name" value="Beta-lactam-related"/>
</dbReference>
<dbReference type="PANTHER" id="PTHR43319">
    <property type="entry name" value="BETA-LACTAMASE-RELATED"/>
    <property type="match status" value="1"/>
</dbReference>
<proteinExistence type="predicted"/>
<dbReference type="EMBL" id="CP071794">
    <property type="protein sequence ID" value="QTD56381.1"/>
    <property type="molecule type" value="Genomic_DNA"/>
</dbReference>
<dbReference type="InterPro" id="IPR012338">
    <property type="entry name" value="Beta-lactam/transpept-like"/>
</dbReference>
<accession>A0ABX7T5H2</accession>